<gene>
    <name evidence="9 11" type="primary">coaD</name>
    <name evidence="11" type="ORF">FYJ50_07295</name>
</gene>
<evidence type="ECO:0000256" key="2">
    <source>
        <dbReference type="ARBA" id="ARBA00022679"/>
    </source>
</evidence>
<dbReference type="RefSeq" id="WP_154460598.1">
    <property type="nucleotide sequence ID" value="NZ_JAQYTQ010000105.1"/>
</dbReference>
<evidence type="ECO:0000313" key="12">
    <source>
        <dbReference type="Proteomes" id="UP000470082"/>
    </source>
</evidence>
<sequence>MTIAAFCGSFDPITKGHLDIIERASRMFEEVYVFISINSGKTSSFSLEQRMNWIKQSCQHLSNVHCRIQNGLSVEACKSVNATVLIRGLRNTLDFEYEKNIAAMNTLLDPCIETINLFTKDEYANCSSSNVKELLKYHQDISRLVPECVLKEIEK</sequence>
<feature type="domain" description="Cytidyltransferase-like" evidence="10">
    <location>
        <begin position="6"/>
        <end position="133"/>
    </location>
</feature>
<accession>A0A7X2T4J5</accession>
<evidence type="ECO:0000259" key="10">
    <source>
        <dbReference type="Pfam" id="PF01467"/>
    </source>
</evidence>
<dbReference type="Pfam" id="PF01467">
    <property type="entry name" value="CTP_transf_like"/>
    <property type="match status" value="1"/>
</dbReference>
<comment type="similarity">
    <text evidence="9">Belongs to the bacterial CoaD family.</text>
</comment>
<keyword evidence="12" id="KW-1185">Reference proteome</keyword>
<organism evidence="11 12">
    <name type="scientific">Floccifex porci</name>
    <dbReference type="NCBI Taxonomy" id="2606629"/>
    <lineage>
        <taxon>Bacteria</taxon>
        <taxon>Bacillati</taxon>
        <taxon>Bacillota</taxon>
        <taxon>Erysipelotrichia</taxon>
        <taxon>Erysipelotrichales</taxon>
        <taxon>Erysipelotrichaceae</taxon>
        <taxon>Floccifex</taxon>
    </lineage>
</organism>
<dbReference type="CDD" id="cd02163">
    <property type="entry name" value="PPAT"/>
    <property type="match status" value="1"/>
</dbReference>
<dbReference type="PANTHER" id="PTHR21342">
    <property type="entry name" value="PHOSPHOPANTETHEINE ADENYLYLTRANSFERASE"/>
    <property type="match status" value="1"/>
</dbReference>
<evidence type="ECO:0000256" key="7">
    <source>
        <dbReference type="ARBA" id="ARBA00022993"/>
    </source>
</evidence>
<dbReference type="UniPathway" id="UPA00241">
    <property type="reaction ID" value="UER00355"/>
</dbReference>
<keyword evidence="1 9" id="KW-0963">Cytoplasm</keyword>
<dbReference type="GO" id="GO:0005737">
    <property type="term" value="C:cytoplasm"/>
    <property type="evidence" value="ECO:0007669"/>
    <property type="project" value="UniProtKB-SubCell"/>
</dbReference>
<comment type="catalytic activity">
    <reaction evidence="8 9">
        <text>(R)-4'-phosphopantetheine + ATP + H(+) = 3'-dephospho-CoA + diphosphate</text>
        <dbReference type="Rhea" id="RHEA:19801"/>
        <dbReference type="ChEBI" id="CHEBI:15378"/>
        <dbReference type="ChEBI" id="CHEBI:30616"/>
        <dbReference type="ChEBI" id="CHEBI:33019"/>
        <dbReference type="ChEBI" id="CHEBI:57328"/>
        <dbReference type="ChEBI" id="CHEBI:61723"/>
        <dbReference type="EC" id="2.7.7.3"/>
    </reaction>
</comment>
<dbReference type="NCBIfam" id="TIGR01510">
    <property type="entry name" value="coaD_prev_kdtB"/>
    <property type="match status" value="1"/>
</dbReference>
<dbReference type="InterPro" id="IPR014729">
    <property type="entry name" value="Rossmann-like_a/b/a_fold"/>
</dbReference>
<feature type="binding site" evidence="9">
    <location>
        <position position="87"/>
    </location>
    <ligand>
        <name>substrate</name>
    </ligand>
</feature>
<dbReference type="Proteomes" id="UP000470082">
    <property type="component" value="Unassembled WGS sequence"/>
</dbReference>
<feature type="binding site" evidence="9">
    <location>
        <position position="73"/>
    </location>
    <ligand>
        <name>substrate</name>
    </ligand>
</feature>
<feature type="binding site" evidence="9">
    <location>
        <begin position="9"/>
        <end position="10"/>
    </location>
    <ligand>
        <name>ATP</name>
        <dbReference type="ChEBI" id="CHEBI:30616"/>
    </ligand>
</feature>
<dbReference type="GO" id="GO:0004595">
    <property type="term" value="F:pantetheine-phosphate adenylyltransferase activity"/>
    <property type="evidence" value="ECO:0007669"/>
    <property type="project" value="UniProtKB-UniRule"/>
</dbReference>
<keyword evidence="6 9" id="KW-0460">Magnesium</keyword>
<evidence type="ECO:0000256" key="9">
    <source>
        <dbReference type="HAMAP-Rule" id="MF_00151"/>
    </source>
</evidence>
<comment type="cofactor">
    <cofactor evidence="9">
        <name>Mg(2+)</name>
        <dbReference type="ChEBI" id="CHEBI:18420"/>
    </cofactor>
</comment>
<reference evidence="11 12" key="1">
    <citation type="submission" date="2019-08" db="EMBL/GenBank/DDBJ databases">
        <title>In-depth cultivation of the pig gut microbiome towards novel bacterial diversity and tailored functional studies.</title>
        <authorList>
            <person name="Wylensek D."/>
            <person name="Hitch T.C.A."/>
            <person name="Clavel T."/>
        </authorList>
    </citation>
    <scope>NUCLEOTIDE SEQUENCE [LARGE SCALE GENOMIC DNA]</scope>
    <source>
        <strain evidence="11 12">LKV-178-WT-2G</strain>
    </source>
</reference>
<keyword evidence="3 9" id="KW-0548">Nucleotidyltransferase</keyword>
<proteinExistence type="inferred from homology"/>
<dbReference type="Gene3D" id="3.40.50.620">
    <property type="entry name" value="HUPs"/>
    <property type="match status" value="1"/>
</dbReference>
<feature type="binding site" evidence="9">
    <location>
        <position position="17"/>
    </location>
    <ligand>
        <name>ATP</name>
        <dbReference type="ChEBI" id="CHEBI:30616"/>
    </ligand>
</feature>
<feature type="binding site" evidence="9">
    <location>
        <position position="9"/>
    </location>
    <ligand>
        <name>substrate</name>
    </ligand>
</feature>
<feature type="site" description="Transition state stabilizer" evidence="9">
    <location>
        <position position="17"/>
    </location>
</feature>
<feature type="binding site" evidence="9">
    <location>
        <position position="41"/>
    </location>
    <ligand>
        <name>substrate</name>
    </ligand>
</feature>
<evidence type="ECO:0000256" key="6">
    <source>
        <dbReference type="ARBA" id="ARBA00022842"/>
    </source>
</evidence>
<keyword evidence="5 9" id="KW-0067">ATP-binding</keyword>
<comment type="subcellular location">
    <subcellularLocation>
        <location evidence="9">Cytoplasm</location>
    </subcellularLocation>
</comment>
<evidence type="ECO:0000256" key="1">
    <source>
        <dbReference type="ARBA" id="ARBA00022490"/>
    </source>
</evidence>
<feature type="binding site" evidence="9">
    <location>
        <begin position="123"/>
        <end position="129"/>
    </location>
    <ligand>
        <name>ATP</name>
        <dbReference type="ChEBI" id="CHEBI:30616"/>
    </ligand>
</feature>
<evidence type="ECO:0000256" key="8">
    <source>
        <dbReference type="ARBA" id="ARBA00029346"/>
    </source>
</evidence>
<keyword evidence="2 9" id="KW-0808">Transferase</keyword>
<dbReference type="InterPro" id="IPR001980">
    <property type="entry name" value="PPAT"/>
</dbReference>
<dbReference type="EC" id="2.7.7.3" evidence="9"/>
<name>A0A7X2T4J5_9FIRM</name>
<dbReference type="GO" id="GO:0015937">
    <property type="term" value="P:coenzyme A biosynthetic process"/>
    <property type="evidence" value="ECO:0007669"/>
    <property type="project" value="UniProtKB-UniRule"/>
</dbReference>
<comment type="pathway">
    <text evidence="9">Cofactor biosynthesis; coenzyme A biosynthesis; CoA from (R)-pantothenate: step 4/5.</text>
</comment>
<keyword evidence="4 9" id="KW-0547">Nucleotide-binding</keyword>
<dbReference type="GO" id="GO:0005524">
    <property type="term" value="F:ATP binding"/>
    <property type="evidence" value="ECO:0007669"/>
    <property type="project" value="UniProtKB-KW"/>
</dbReference>
<comment type="subunit">
    <text evidence="9">Homohexamer.</text>
</comment>
<dbReference type="InterPro" id="IPR004821">
    <property type="entry name" value="Cyt_trans-like"/>
</dbReference>
<dbReference type="SUPFAM" id="SSF52374">
    <property type="entry name" value="Nucleotidylyl transferase"/>
    <property type="match status" value="1"/>
</dbReference>
<evidence type="ECO:0000256" key="5">
    <source>
        <dbReference type="ARBA" id="ARBA00022840"/>
    </source>
</evidence>
<evidence type="ECO:0000313" key="11">
    <source>
        <dbReference type="EMBL" id="MSS01896.1"/>
    </source>
</evidence>
<dbReference type="NCBIfam" id="TIGR00125">
    <property type="entry name" value="cyt_tran_rel"/>
    <property type="match status" value="1"/>
</dbReference>
<dbReference type="AlphaFoldDB" id="A0A7X2T4J5"/>
<evidence type="ECO:0000256" key="4">
    <source>
        <dbReference type="ARBA" id="ARBA00022741"/>
    </source>
</evidence>
<dbReference type="EMBL" id="VUMM01000014">
    <property type="protein sequence ID" value="MSS01896.1"/>
    <property type="molecule type" value="Genomic_DNA"/>
</dbReference>
<protein>
    <recommendedName>
        <fullName evidence="9">Phosphopantetheine adenylyltransferase</fullName>
        <ecNumber evidence="9">2.7.7.3</ecNumber>
    </recommendedName>
    <alternativeName>
        <fullName evidence="9">Dephospho-CoA pyrophosphorylase</fullName>
    </alternativeName>
    <alternativeName>
        <fullName evidence="9">Pantetheine-phosphate adenylyltransferase</fullName>
        <shortName evidence="9">PPAT</shortName>
    </alternativeName>
</protein>
<dbReference type="PRINTS" id="PR01020">
    <property type="entry name" value="LPSBIOSNTHSS"/>
</dbReference>
<keyword evidence="7 9" id="KW-0173">Coenzyme A biosynthesis</keyword>
<comment type="function">
    <text evidence="9">Reversibly transfers an adenylyl group from ATP to 4'-phosphopantetheine, yielding dephospho-CoA (dPCoA) and pyrophosphate.</text>
</comment>
<comment type="caution">
    <text evidence="11">The sequence shown here is derived from an EMBL/GenBank/DDBJ whole genome shotgun (WGS) entry which is preliminary data.</text>
</comment>
<feature type="binding site" evidence="9">
    <location>
        <position position="98"/>
    </location>
    <ligand>
        <name>ATP</name>
        <dbReference type="ChEBI" id="CHEBI:30616"/>
    </ligand>
</feature>
<feature type="binding site" evidence="9">
    <location>
        <begin position="88"/>
        <end position="90"/>
    </location>
    <ligand>
        <name>ATP</name>
        <dbReference type="ChEBI" id="CHEBI:30616"/>
    </ligand>
</feature>
<dbReference type="PANTHER" id="PTHR21342:SF1">
    <property type="entry name" value="PHOSPHOPANTETHEINE ADENYLYLTRANSFERASE"/>
    <property type="match status" value="1"/>
</dbReference>
<dbReference type="HAMAP" id="MF_00151">
    <property type="entry name" value="PPAT_bact"/>
    <property type="match status" value="1"/>
</dbReference>
<evidence type="ECO:0000256" key="3">
    <source>
        <dbReference type="ARBA" id="ARBA00022695"/>
    </source>
</evidence>